<dbReference type="Proteomes" id="UP000319817">
    <property type="component" value="Chromosome"/>
</dbReference>
<feature type="compositionally biased region" description="Low complexity" evidence="1">
    <location>
        <begin position="26"/>
        <end position="44"/>
    </location>
</feature>
<proteinExistence type="predicted"/>
<organism evidence="2 3">
    <name type="scientific">Stieleria marina</name>
    <dbReference type="NCBI Taxonomy" id="1930275"/>
    <lineage>
        <taxon>Bacteria</taxon>
        <taxon>Pseudomonadati</taxon>
        <taxon>Planctomycetota</taxon>
        <taxon>Planctomycetia</taxon>
        <taxon>Pirellulales</taxon>
        <taxon>Pirellulaceae</taxon>
        <taxon>Stieleria</taxon>
    </lineage>
</organism>
<name>A0A517NZS5_9BACT</name>
<feature type="region of interest" description="Disordered" evidence="1">
    <location>
        <begin position="26"/>
        <end position="49"/>
    </location>
</feature>
<evidence type="ECO:0000256" key="1">
    <source>
        <dbReference type="SAM" id="MobiDB-lite"/>
    </source>
</evidence>
<protein>
    <submittedName>
        <fullName evidence="2">Uncharacterized protein</fullName>
    </submittedName>
</protein>
<dbReference type="EMBL" id="CP036526">
    <property type="protein sequence ID" value="QDT12613.1"/>
    <property type="molecule type" value="Genomic_DNA"/>
</dbReference>
<dbReference type="RefSeq" id="WP_145420490.1">
    <property type="nucleotide sequence ID" value="NZ_CP036526.1"/>
</dbReference>
<reference evidence="2 3" key="1">
    <citation type="submission" date="2019-02" db="EMBL/GenBank/DDBJ databases">
        <title>Deep-cultivation of Planctomycetes and their phenomic and genomic characterization uncovers novel biology.</title>
        <authorList>
            <person name="Wiegand S."/>
            <person name="Jogler M."/>
            <person name="Boedeker C."/>
            <person name="Pinto D."/>
            <person name="Vollmers J."/>
            <person name="Rivas-Marin E."/>
            <person name="Kohn T."/>
            <person name="Peeters S.H."/>
            <person name="Heuer A."/>
            <person name="Rast P."/>
            <person name="Oberbeckmann S."/>
            <person name="Bunk B."/>
            <person name="Jeske O."/>
            <person name="Meyerdierks A."/>
            <person name="Storesund J.E."/>
            <person name="Kallscheuer N."/>
            <person name="Luecker S."/>
            <person name="Lage O.M."/>
            <person name="Pohl T."/>
            <person name="Merkel B.J."/>
            <person name="Hornburger P."/>
            <person name="Mueller R.-W."/>
            <person name="Bruemmer F."/>
            <person name="Labrenz M."/>
            <person name="Spormann A.M."/>
            <person name="Op den Camp H."/>
            <person name="Overmann J."/>
            <person name="Amann R."/>
            <person name="Jetten M.S.M."/>
            <person name="Mascher T."/>
            <person name="Medema M.H."/>
            <person name="Devos D.P."/>
            <person name="Kaster A.-K."/>
            <person name="Ovreas L."/>
            <person name="Rohde M."/>
            <person name="Galperin M.Y."/>
            <person name="Jogler C."/>
        </authorList>
    </citation>
    <scope>NUCLEOTIDE SEQUENCE [LARGE SCALE GENOMIC DNA]</scope>
    <source>
        <strain evidence="2 3">K23_9</strain>
    </source>
</reference>
<keyword evidence="3" id="KW-1185">Reference proteome</keyword>
<evidence type="ECO:0000313" key="3">
    <source>
        <dbReference type="Proteomes" id="UP000319817"/>
    </source>
</evidence>
<feature type="region of interest" description="Disordered" evidence="1">
    <location>
        <begin position="105"/>
        <end position="145"/>
    </location>
</feature>
<dbReference type="AlphaFoldDB" id="A0A517NZS5"/>
<gene>
    <name evidence="2" type="ORF">K239x_46230</name>
</gene>
<accession>A0A517NZS5</accession>
<sequence length="145" mass="16091">MNRIPVFMLAIALTATVGIDQSQAQCSRSRGASSGSPPSQYSSQLAQTTPSSLPYANLATLQMQQRYSQIRQQQLQEYALQQSERKQAIHATRLARAEAKRAKLSERIASRKAQQSRTTDYSGVMLASRNSSSERPADPDKQLEF</sequence>
<feature type="compositionally biased region" description="Basic and acidic residues" evidence="1">
    <location>
        <begin position="135"/>
        <end position="145"/>
    </location>
</feature>
<feature type="compositionally biased region" description="Polar residues" evidence="1">
    <location>
        <begin position="112"/>
        <end position="121"/>
    </location>
</feature>
<evidence type="ECO:0000313" key="2">
    <source>
        <dbReference type="EMBL" id="QDT12613.1"/>
    </source>
</evidence>